<reference evidence="10 11" key="1">
    <citation type="submission" date="2019-12" db="EMBL/GenBank/DDBJ databases">
        <title>Comparative genomics gives insights into the taxonomy of the Azoarcus-Aromatoleum group and reveals separate origins of nif in the plant-associated Azoarcus and non-plant-associated Aromatoleum sub-groups.</title>
        <authorList>
            <person name="Lafos M."/>
            <person name="Maluk M."/>
            <person name="Batista M."/>
            <person name="Junghare M."/>
            <person name="Carmona M."/>
            <person name="Faoro H."/>
            <person name="Cruz L.M."/>
            <person name="Battistoni F."/>
            <person name="De Souza E."/>
            <person name="Pedrosa F."/>
            <person name="Chen W.-M."/>
            <person name="Poole P.S."/>
            <person name="Dixon R.A."/>
            <person name="James E.K."/>
        </authorList>
    </citation>
    <scope>NUCLEOTIDE SEQUENCE [LARGE SCALE GENOMIC DNA]</scope>
    <source>
        <strain evidence="10 11">ToN1</strain>
    </source>
</reference>
<comment type="similarity">
    <text evidence="2">Belongs to the binding-protein-dependent transport system permease family. CysTW subfamily.</text>
</comment>
<dbReference type="InterPro" id="IPR035906">
    <property type="entry name" value="MetI-like_sf"/>
</dbReference>
<evidence type="ECO:0000256" key="7">
    <source>
        <dbReference type="ARBA" id="ARBA00023136"/>
    </source>
</evidence>
<keyword evidence="3 8" id="KW-0813">Transport</keyword>
<evidence type="ECO:0000256" key="6">
    <source>
        <dbReference type="ARBA" id="ARBA00022989"/>
    </source>
</evidence>
<feature type="transmembrane region" description="Helical" evidence="8">
    <location>
        <begin position="343"/>
        <end position="365"/>
    </location>
</feature>
<accession>A0ABX1MS00</accession>
<evidence type="ECO:0000256" key="5">
    <source>
        <dbReference type="ARBA" id="ARBA00022692"/>
    </source>
</evidence>
<proteinExistence type="inferred from homology"/>
<evidence type="ECO:0000313" key="11">
    <source>
        <dbReference type="Proteomes" id="UP000652074"/>
    </source>
</evidence>
<comment type="subcellular location">
    <subcellularLocation>
        <location evidence="1 8">Cell membrane</location>
        <topology evidence="1 8">Multi-pass membrane protein</topology>
    </subcellularLocation>
</comment>
<dbReference type="Pfam" id="PF00528">
    <property type="entry name" value="BPD_transp_1"/>
    <property type="match status" value="1"/>
</dbReference>
<evidence type="ECO:0000256" key="1">
    <source>
        <dbReference type="ARBA" id="ARBA00004651"/>
    </source>
</evidence>
<dbReference type="CDD" id="cd06261">
    <property type="entry name" value="TM_PBP2"/>
    <property type="match status" value="1"/>
</dbReference>
<feature type="transmembrane region" description="Helical" evidence="8">
    <location>
        <begin position="385"/>
        <end position="408"/>
    </location>
</feature>
<keyword evidence="4" id="KW-1003">Cell membrane</keyword>
<dbReference type="PROSITE" id="PS50928">
    <property type="entry name" value="ABC_TM1"/>
    <property type="match status" value="1"/>
</dbReference>
<feature type="transmembrane region" description="Helical" evidence="8">
    <location>
        <begin position="284"/>
        <end position="307"/>
    </location>
</feature>
<feature type="transmembrane region" description="Helical" evidence="8">
    <location>
        <begin position="319"/>
        <end position="337"/>
    </location>
</feature>
<dbReference type="PANTHER" id="PTHR42929">
    <property type="entry name" value="INNER MEMBRANE ABC TRANSPORTER PERMEASE PROTEIN YDCU-RELATED-RELATED"/>
    <property type="match status" value="1"/>
</dbReference>
<dbReference type="Gene3D" id="1.10.3720.10">
    <property type="entry name" value="MetI-like"/>
    <property type="match status" value="1"/>
</dbReference>
<dbReference type="InterPro" id="IPR000515">
    <property type="entry name" value="MetI-like"/>
</dbReference>
<dbReference type="Proteomes" id="UP000652074">
    <property type="component" value="Unassembled WGS sequence"/>
</dbReference>
<keyword evidence="7 8" id="KW-0472">Membrane</keyword>
<dbReference type="PANTHER" id="PTHR42929:SF5">
    <property type="entry name" value="ABC TRANSPORTER PERMEASE PROTEIN"/>
    <property type="match status" value="1"/>
</dbReference>
<dbReference type="EMBL" id="WTVR01000023">
    <property type="protein sequence ID" value="NMF89383.1"/>
    <property type="molecule type" value="Genomic_DNA"/>
</dbReference>
<comment type="caution">
    <text evidence="10">The sequence shown here is derived from an EMBL/GenBank/DDBJ whole genome shotgun (WGS) entry which is preliminary data.</text>
</comment>
<evidence type="ECO:0000256" key="4">
    <source>
        <dbReference type="ARBA" id="ARBA00022475"/>
    </source>
</evidence>
<keyword evidence="11" id="KW-1185">Reference proteome</keyword>
<dbReference type="SUPFAM" id="SSF161098">
    <property type="entry name" value="MetI-like"/>
    <property type="match status" value="1"/>
</dbReference>
<gene>
    <name evidence="10" type="ORF">GPA26_12985</name>
</gene>
<name>A0ABX1MS00_9RHOO</name>
<feature type="domain" description="ABC transmembrane type-1" evidence="9">
    <location>
        <begin position="202"/>
        <end position="408"/>
    </location>
</feature>
<evidence type="ECO:0000259" key="9">
    <source>
        <dbReference type="PROSITE" id="PS50928"/>
    </source>
</evidence>
<dbReference type="RefSeq" id="WP_169206753.1">
    <property type="nucleotide sequence ID" value="NZ_CP059560.1"/>
</dbReference>
<organism evidence="10 11">
    <name type="scientific">Aromatoleum petrolei</name>
    <dbReference type="NCBI Taxonomy" id="76116"/>
    <lineage>
        <taxon>Bacteria</taxon>
        <taxon>Pseudomonadati</taxon>
        <taxon>Pseudomonadota</taxon>
        <taxon>Betaproteobacteria</taxon>
        <taxon>Rhodocyclales</taxon>
        <taxon>Rhodocyclaceae</taxon>
        <taxon>Aromatoleum</taxon>
    </lineage>
</organism>
<evidence type="ECO:0000256" key="8">
    <source>
        <dbReference type="RuleBase" id="RU363032"/>
    </source>
</evidence>
<feature type="transmembrane region" description="Helical" evidence="8">
    <location>
        <begin position="237"/>
        <end position="260"/>
    </location>
</feature>
<feature type="transmembrane region" description="Helical" evidence="8">
    <location>
        <begin position="206"/>
        <end position="230"/>
    </location>
</feature>
<sequence length="420" mass="45947">MTATILDAEPLSAAERRSLKSRLRRAERMGRVRAYAAVAPLLAFILLAFVVPITLMLINSVQNPVVASQFPRTLTALAAWGRTAEPTPPEGVYEAFAEELKVSRKAGELSKVATRLNYDSGGMRSLLMGTARRIKDGDTGPWKERLLAVDAAWGKRETWAVFRQAGDPFTAGYYLAALDLRRDADDQIVRQPEDQRLYVDAMSRTLWVGALVTFFTLLAGYPVAYLLATLPPKTGNLLMICVLLPFWTSLLVRTTSWIVILQREGLFNDLLMALGLIDERVQLIFNRFGVVTAMTHILLPFMILPIYSVMKQVPPSLVRAARSLGAGPVTAFFKVYVPQTMPGVSAGALLVFILALGYYITPALVGGPADQMISYFIADHIGRSLNWGLASALGGVLLAGVLALYAVYDRLVGVTNVKLG</sequence>
<evidence type="ECO:0000256" key="3">
    <source>
        <dbReference type="ARBA" id="ARBA00022448"/>
    </source>
</evidence>
<feature type="transmembrane region" description="Helical" evidence="8">
    <location>
        <begin position="34"/>
        <end position="58"/>
    </location>
</feature>
<evidence type="ECO:0000256" key="2">
    <source>
        <dbReference type="ARBA" id="ARBA00007069"/>
    </source>
</evidence>
<protein>
    <submittedName>
        <fullName evidence="10">ABC transporter permease subunit</fullName>
    </submittedName>
</protein>
<keyword evidence="6 8" id="KW-1133">Transmembrane helix</keyword>
<evidence type="ECO:0000313" key="10">
    <source>
        <dbReference type="EMBL" id="NMF89383.1"/>
    </source>
</evidence>
<keyword evidence="5 8" id="KW-0812">Transmembrane</keyword>